<dbReference type="PANTHER" id="PTHR31187:SF1">
    <property type="entry name" value="ADP,ATP CARRIER PROTEIN 1"/>
    <property type="match status" value="1"/>
</dbReference>
<keyword evidence="5 11" id="KW-0812">Transmembrane</keyword>
<keyword evidence="8 11" id="KW-1133">Transmembrane helix</keyword>
<evidence type="ECO:0000256" key="6">
    <source>
        <dbReference type="ARBA" id="ARBA00022741"/>
    </source>
</evidence>
<evidence type="ECO:0000256" key="7">
    <source>
        <dbReference type="ARBA" id="ARBA00022840"/>
    </source>
</evidence>
<keyword evidence="7 11" id="KW-0067">ATP-binding</keyword>
<dbReference type="Proteomes" id="UP000007999">
    <property type="component" value="Chromosome"/>
</dbReference>
<keyword evidence="6 11" id="KW-0547">Nucleotide-binding</keyword>
<dbReference type="GO" id="GO:0005471">
    <property type="term" value="F:ATP:ADP antiporter activity"/>
    <property type="evidence" value="ECO:0007669"/>
    <property type="project" value="InterPro"/>
</dbReference>
<comment type="subcellular location">
    <subcellularLocation>
        <location evidence="1">Cell membrane</location>
        <topology evidence="1">Multi-pass membrane protein</topology>
    </subcellularLocation>
    <subcellularLocation>
        <location evidence="11">Membrane</location>
        <topology evidence="11">Multi-pass membrane protein</topology>
    </subcellularLocation>
</comment>
<evidence type="ECO:0000256" key="10">
    <source>
        <dbReference type="ARBA" id="ARBA00024792"/>
    </source>
</evidence>
<proteinExistence type="inferred from homology"/>
<evidence type="ECO:0000256" key="5">
    <source>
        <dbReference type="ARBA" id="ARBA00022692"/>
    </source>
</evidence>
<feature type="transmembrane region" description="Helical" evidence="11">
    <location>
        <begin position="291"/>
        <end position="315"/>
    </location>
</feature>
<evidence type="ECO:0000313" key="13">
    <source>
        <dbReference type="Proteomes" id="UP000007999"/>
    </source>
</evidence>
<dbReference type="Pfam" id="PF03219">
    <property type="entry name" value="TLC"/>
    <property type="match status" value="1"/>
</dbReference>
<keyword evidence="3 11" id="KW-0813">Transport</keyword>
<feature type="transmembrane region" description="Helical" evidence="11">
    <location>
        <begin position="393"/>
        <end position="413"/>
    </location>
</feature>
<gene>
    <name evidence="12" type="ORF">RMB_05420</name>
</gene>
<feature type="transmembrane region" description="Helical" evidence="11">
    <location>
        <begin position="58"/>
        <end position="87"/>
    </location>
</feature>
<evidence type="ECO:0000256" key="9">
    <source>
        <dbReference type="ARBA" id="ARBA00023136"/>
    </source>
</evidence>
<feature type="transmembrane region" description="Helical" evidence="11">
    <location>
        <begin position="452"/>
        <end position="470"/>
    </location>
</feature>
<feature type="transmembrane region" description="Helical" evidence="11">
    <location>
        <begin position="327"/>
        <end position="348"/>
    </location>
</feature>
<dbReference type="GO" id="GO:0005524">
    <property type="term" value="F:ATP binding"/>
    <property type="evidence" value="ECO:0007669"/>
    <property type="project" value="UniProtKB-KW"/>
</dbReference>
<dbReference type="HOGENOM" id="CLU_023964_0_1_5"/>
<feature type="transmembrane region" description="Helical" evidence="11">
    <location>
        <begin position="155"/>
        <end position="177"/>
    </location>
</feature>
<accession>H6QJJ5</accession>
<keyword evidence="9 11" id="KW-0472">Membrane</keyword>
<dbReference type="AlphaFoldDB" id="H6QJJ5"/>
<feature type="transmembrane region" description="Helical" evidence="11">
    <location>
        <begin position="189"/>
        <end position="211"/>
    </location>
</feature>
<comment type="function">
    <text evidence="10 11">Provides the rickettsial cell with host ATP in exchange for rickettsial ADP. This is an obligate exchange system. This energy acquiring activity is an important component of rickettsial parasitism.</text>
</comment>
<dbReference type="GO" id="GO:0005886">
    <property type="term" value="C:plasma membrane"/>
    <property type="evidence" value="ECO:0007669"/>
    <property type="project" value="UniProtKB-SubCell"/>
</dbReference>
<organism evidence="12 13">
    <name type="scientific">Rickettsia massiliae str. AZT80</name>
    <dbReference type="NCBI Taxonomy" id="1105112"/>
    <lineage>
        <taxon>Bacteria</taxon>
        <taxon>Pseudomonadati</taxon>
        <taxon>Pseudomonadota</taxon>
        <taxon>Alphaproteobacteria</taxon>
        <taxon>Rickettsiales</taxon>
        <taxon>Rickettsiaceae</taxon>
        <taxon>Rickettsieae</taxon>
        <taxon>Rickettsia</taxon>
        <taxon>spotted fever group</taxon>
    </lineage>
</organism>
<dbReference type="InterPro" id="IPR004667">
    <property type="entry name" value="ADP_ATP_car_bac_type"/>
</dbReference>
<dbReference type="NCBIfam" id="TIGR00769">
    <property type="entry name" value="AAA"/>
    <property type="match status" value="1"/>
</dbReference>
<reference evidence="13" key="1">
    <citation type="submission" date="2012-02" db="EMBL/GenBank/DDBJ databases">
        <title>Complete genome sequence of Rickettsia parkeri strain Portsmouth.</title>
        <authorList>
            <person name="Johnson S.L."/>
            <person name="Munk A.C."/>
            <person name="Han S."/>
            <person name="Bruce D.C."/>
            <person name="Dasch G.A."/>
        </authorList>
    </citation>
    <scope>NUCLEOTIDE SEQUENCE [LARGE SCALE GENOMIC DNA]</scope>
    <source>
        <strain evidence="13">AZT80 (RMB)</strain>
    </source>
</reference>
<evidence type="ECO:0000256" key="8">
    <source>
        <dbReference type="ARBA" id="ARBA00022989"/>
    </source>
</evidence>
<keyword evidence="4" id="KW-1003">Cell membrane</keyword>
<sequence length="509" mass="58496">MDSVDSNFTLWNKARNSKFRHIVWPIRSYELTKFIPMALLMFFILLNQNLVRSIKDSFVVTLISSEVLSFIKLWGEMPMGILFVIFYSKLCNIMTTEQVFRIITGTFLFFFAIFGFILFPYREFFHPDPELIKHYLTVLPHLKWFLIIWGQWSLVLFYIMGELWPVIVFTLLYWQLANKITKVEEAPRFYSFFTLFGQTNLLISGTVIIYFAKSEHFLLPLFSHLNDTNEILLKSFITVILISGFICLALHKLIDKSVVEADKNIKFKNQRTDILKLSLIESAKVILTSRYLGFICLLVMSYAMSISLIEGLWMSKVKQLYPATKDFIAYHGTVFFWTGVLTLVSAFLGSSLIRICGWFWGAIITPIMMFGAGVMFFSFTVFENHLGNIVNTLGYSSAPLVVIVFIGGLWHILSKSVKYSLFDATKEMVYIPLDSEMKTKGKAAVDVMGAKIGKSIGAIIQFISFSIFPNAVHNDIAGLLMFSFIIVCLLWLYGVKVLSKYYNKIIQRS</sequence>
<name>H6QJJ5_RICMA</name>
<evidence type="ECO:0000256" key="1">
    <source>
        <dbReference type="ARBA" id="ARBA00004651"/>
    </source>
</evidence>
<feature type="transmembrane region" description="Helical" evidence="11">
    <location>
        <begin position="476"/>
        <end position="495"/>
    </location>
</feature>
<feature type="transmembrane region" description="Helical" evidence="11">
    <location>
        <begin position="99"/>
        <end position="119"/>
    </location>
</feature>
<evidence type="ECO:0000256" key="3">
    <source>
        <dbReference type="ARBA" id="ARBA00022448"/>
    </source>
</evidence>
<dbReference type="RefSeq" id="WP_014365915.1">
    <property type="nucleotide sequence ID" value="NC_016931.1"/>
</dbReference>
<dbReference type="EMBL" id="CP003319">
    <property type="protein sequence ID" value="AFB31845.1"/>
    <property type="molecule type" value="Genomic_DNA"/>
</dbReference>
<protein>
    <recommendedName>
        <fullName evidence="11">ADP,ATP carrier protein</fullName>
    </recommendedName>
</protein>
<feature type="transmembrane region" description="Helical" evidence="11">
    <location>
        <begin position="355"/>
        <end position="381"/>
    </location>
</feature>
<evidence type="ECO:0000256" key="2">
    <source>
        <dbReference type="ARBA" id="ARBA00007127"/>
    </source>
</evidence>
<feature type="transmembrane region" description="Helical" evidence="11">
    <location>
        <begin position="34"/>
        <end position="51"/>
    </location>
</feature>
<comment type="similarity">
    <text evidence="2 11">Belongs to the ADP/ATP translocase tlc family.</text>
</comment>
<evidence type="ECO:0000313" key="12">
    <source>
        <dbReference type="EMBL" id="AFB31845.1"/>
    </source>
</evidence>
<feature type="transmembrane region" description="Helical" evidence="11">
    <location>
        <begin position="231"/>
        <end position="250"/>
    </location>
</feature>
<evidence type="ECO:0000256" key="4">
    <source>
        <dbReference type="ARBA" id="ARBA00022475"/>
    </source>
</evidence>
<dbReference type="KEGG" id="rmi:RMB_05420"/>
<dbReference type="PANTHER" id="PTHR31187">
    <property type="match status" value="1"/>
</dbReference>
<evidence type="ECO:0000256" key="11">
    <source>
        <dbReference type="RuleBase" id="RU363121"/>
    </source>
</evidence>